<keyword evidence="2" id="KW-1185">Reference proteome</keyword>
<dbReference type="EMBL" id="MW557853">
    <property type="protein sequence ID" value="QSJ05021.1"/>
    <property type="molecule type" value="Genomic_DNA"/>
</dbReference>
<evidence type="ECO:0000313" key="2">
    <source>
        <dbReference type="Proteomes" id="UP000662804"/>
    </source>
</evidence>
<organism evidence="1 2">
    <name type="scientific">Haloarcula virus Hardyhisp2</name>
    <dbReference type="NCBI Taxonomy" id="2811386"/>
    <lineage>
        <taxon>Viruses</taxon>
        <taxon>Monodnaviria</taxon>
        <taxon>Trapavirae</taxon>
        <taxon>Saleviricota</taxon>
        <taxon>Huolimaviricetes</taxon>
        <taxon>Haloruvirales</taxon>
        <taxon>Pleolipoviridae</taxon>
        <taxon>Gammapleolipovirus</taxon>
        <taxon>Gammapleolipovirus hardyense</taxon>
        <taxon>Gammapleolipovirus Hardyhisp2</taxon>
    </lineage>
</organism>
<evidence type="ECO:0000313" key="1">
    <source>
        <dbReference type="EMBL" id="QSJ05021.1"/>
    </source>
</evidence>
<accession>A0A898KC67</accession>
<sequence>MVRQYLAYSIKENKFLVQSDLVEVEMPEASHATYVRKFGNLSNVRLCALVYAMNLSDIEMKAFLSTYDIESEFLSLLEMYNSK</sequence>
<dbReference type="Proteomes" id="UP000662804">
    <property type="component" value="Segment"/>
</dbReference>
<gene>
    <name evidence="1" type="ORF">HdyHp2_005</name>
</gene>
<proteinExistence type="predicted"/>
<name>A0A898KC67_9VIRU</name>
<reference evidence="1 2" key="1">
    <citation type="submission" date="2021-02" db="EMBL/GenBank/DDBJ databases">
        <authorList>
            <person name="Tang S.-L."/>
            <person name="Chiang P.-W."/>
            <person name="Pfeiffer F."/>
            <person name="Dyall-Smith M."/>
        </authorList>
    </citation>
    <scope>NUCLEOTIDE SEQUENCE [LARGE SCALE GENOMIC DNA]</scope>
    <source>
        <strain evidence="1">Hardyhisp2</strain>
    </source>
</reference>
<protein>
    <submittedName>
        <fullName evidence="1">Uncharacterized protein</fullName>
    </submittedName>
</protein>